<evidence type="ECO:0000313" key="4">
    <source>
        <dbReference type="Proteomes" id="UP000321635"/>
    </source>
</evidence>
<evidence type="ECO:0000256" key="1">
    <source>
        <dbReference type="SAM" id="MobiDB-lite"/>
    </source>
</evidence>
<dbReference type="OrthoDB" id="7277405at2"/>
<sequence>MEQTVIARPISAEESERRRRAAEEARASDYRQGYVHDPVLEEATDRYVAGLMTLSELGSEMRASIRKGD</sequence>
<dbReference type="STRING" id="1120919.GCA_000429165_03525"/>
<comment type="caution">
    <text evidence="3">The sequence shown here is derived from an EMBL/GenBank/DDBJ whole genome shotgun (WGS) entry which is preliminary data.</text>
</comment>
<reference evidence="3 4" key="1">
    <citation type="submission" date="2019-07" db="EMBL/GenBank/DDBJ databases">
        <title>Whole genome shotgun sequence of Acetobacter nitrogenifigens NBRC 105050.</title>
        <authorList>
            <person name="Hosoyama A."/>
            <person name="Uohara A."/>
            <person name="Ohji S."/>
            <person name="Ichikawa N."/>
        </authorList>
    </citation>
    <scope>NUCLEOTIDE SEQUENCE [LARGE SCALE GENOMIC DNA]</scope>
    <source>
        <strain evidence="3 4">NBRC 105050</strain>
    </source>
</reference>
<organism evidence="3 4">
    <name type="scientific">Acetobacter nitrogenifigens DSM 23921 = NBRC 105050</name>
    <dbReference type="NCBI Taxonomy" id="1120919"/>
    <lineage>
        <taxon>Bacteria</taxon>
        <taxon>Pseudomonadati</taxon>
        <taxon>Pseudomonadota</taxon>
        <taxon>Alphaproteobacteria</taxon>
        <taxon>Acetobacterales</taxon>
        <taxon>Acetobacteraceae</taxon>
        <taxon>Acetobacter</taxon>
    </lineage>
</organism>
<dbReference type="Pfam" id="PF18495">
    <property type="entry name" value="VbhA"/>
    <property type="match status" value="1"/>
</dbReference>
<protein>
    <recommendedName>
        <fullName evidence="2">Antitoxin VbhA domain-containing protein</fullName>
    </recommendedName>
</protein>
<keyword evidence="4" id="KW-1185">Reference proteome</keyword>
<dbReference type="EMBL" id="BJYF01000058">
    <property type="protein sequence ID" value="GEN61677.1"/>
    <property type="molecule type" value="Genomic_DNA"/>
</dbReference>
<dbReference type="InterPro" id="IPR043038">
    <property type="entry name" value="VbhA_sf"/>
</dbReference>
<dbReference type="Proteomes" id="UP000321635">
    <property type="component" value="Unassembled WGS sequence"/>
</dbReference>
<dbReference type="InterPro" id="IPR041535">
    <property type="entry name" value="VbhA"/>
</dbReference>
<proteinExistence type="predicted"/>
<feature type="domain" description="Antitoxin VbhA" evidence="2">
    <location>
        <begin position="18"/>
        <end position="63"/>
    </location>
</feature>
<feature type="region of interest" description="Disordered" evidence="1">
    <location>
        <begin position="1"/>
        <end position="29"/>
    </location>
</feature>
<feature type="compositionally biased region" description="Basic and acidic residues" evidence="1">
    <location>
        <begin position="14"/>
        <end position="29"/>
    </location>
</feature>
<name>A0A511XFE4_9PROT</name>
<dbReference type="RefSeq" id="WP_026398965.1">
    <property type="nucleotide sequence ID" value="NZ_AUBI01000024.1"/>
</dbReference>
<gene>
    <name evidence="3" type="ORF">ANI02nite_35610</name>
</gene>
<accession>A0A511XFE4</accession>
<evidence type="ECO:0000259" key="2">
    <source>
        <dbReference type="Pfam" id="PF18495"/>
    </source>
</evidence>
<evidence type="ECO:0000313" key="3">
    <source>
        <dbReference type="EMBL" id="GEN61677.1"/>
    </source>
</evidence>
<dbReference type="AlphaFoldDB" id="A0A511XFE4"/>
<dbReference type="Gene3D" id="1.10.8.1050">
    <property type="entry name" value="Antitoxin VbhA-like"/>
    <property type="match status" value="1"/>
</dbReference>